<feature type="compositionally biased region" description="Low complexity" evidence="1">
    <location>
        <begin position="112"/>
        <end position="127"/>
    </location>
</feature>
<evidence type="ECO:0000313" key="2">
    <source>
        <dbReference type="EMBL" id="CAD7224745.1"/>
    </source>
</evidence>
<accession>A0A7R8ZHP9</accession>
<evidence type="ECO:0000256" key="1">
    <source>
        <dbReference type="SAM" id="MobiDB-lite"/>
    </source>
</evidence>
<name>A0A7R8ZHP9_9CRUS</name>
<dbReference type="EMBL" id="OB660432">
    <property type="protein sequence ID" value="CAD7224745.1"/>
    <property type="molecule type" value="Genomic_DNA"/>
</dbReference>
<feature type="compositionally biased region" description="Polar residues" evidence="1">
    <location>
        <begin position="101"/>
        <end position="111"/>
    </location>
</feature>
<dbReference type="Gene3D" id="2.30.42.10">
    <property type="match status" value="1"/>
</dbReference>
<dbReference type="SUPFAM" id="SSF50156">
    <property type="entry name" value="PDZ domain-like"/>
    <property type="match status" value="1"/>
</dbReference>
<feature type="region of interest" description="Disordered" evidence="1">
    <location>
        <begin position="85"/>
        <end position="163"/>
    </location>
</feature>
<gene>
    <name evidence="2" type="ORF">CTOB1V02_LOCUS2698</name>
</gene>
<reference evidence="2" key="1">
    <citation type="submission" date="2020-11" db="EMBL/GenBank/DDBJ databases">
        <authorList>
            <person name="Tran Van P."/>
        </authorList>
    </citation>
    <scope>NUCLEOTIDE SEQUENCE</scope>
</reference>
<proteinExistence type="predicted"/>
<dbReference type="OrthoDB" id="6270329at2759"/>
<dbReference type="InterPro" id="IPR036034">
    <property type="entry name" value="PDZ_sf"/>
</dbReference>
<organism evidence="2">
    <name type="scientific">Cyprideis torosa</name>
    <dbReference type="NCBI Taxonomy" id="163714"/>
    <lineage>
        <taxon>Eukaryota</taxon>
        <taxon>Metazoa</taxon>
        <taxon>Ecdysozoa</taxon>
        <taxon>Arthropoda</taxon>
        <taxon>Crustacea</taxon>
        <taxon>Oligostraca</taxon>
        <taxon>Ostracoda</taxon>
        <taxon>Podocopa</taxon>
        <taxon>Podocopida</taxon>
        <taxon>Cytherocopina</taxon>
        <taxon>Cytheroidea</taxon>
        <taxon>Cytherideidae</taxon>
        <taxon>Cyprideis</taxon>
    </lineage>
</organism>
<dbReference type="AlphaFoldDB" id="A0A7R8ZHP9"/>
<sequence>MNFRLDDPGTVAESLHPSNLFHKSWLRSLRSSNKVLSGPTHHRRFVETQPRHLVNGIDVSQVSHEEAVQVFQSAPEPIQVEVIRRREGDTAPVPKPAVSSPCRSSAETQTRSSSCSPLSDSPPSSFPLTGAPPSSTIGSAHAALCPTSPRMQPKRKTSGAAPDTCSRKLASFLRDLPPEVLEGLYSDEDDDEQEDVFELLEDDDAEECEASDRRPLRVVYRMRSGWKDSLVTSQQRGLCFDVPRASSMNGDIVWGTRERRKSMQRALRHQAS</sequence>
<protein>
    <submittedName>
        <fullName evidence="2">Uncharacterized protein</fullName>
    </submittedName>
</protein>